<dbReference type="GO" id="GO:0015227">
    <property type="term" value="F:O-acyl-L-carnitine transmembrane transporter activity"/>
    <property type="evidence" value="ECO:0007669"/>
    <property type="project" value="TreeGrafter"/>
</dbReference>
<dbReference type="STRING" id="431595.K3X7E3"/>
<reference evidence="13" key="2">
    <citation type="submission" date="2010-04" db="EMBL/GenBank/DDBJ databases">
        <authorList>
            <person name="Buell R."/>
            <person name="Hamilton J."/>
            <person name="Hostetler J."/>
        </authorList>
    </citation>
    <scope>NUCLEOTIDE SEQUENCE [LARGE SCALE GENOMIC DNA]</scope>
    <source>
        <strain evidence="13">DAOM:BR144</strain>
    </source>
</reference>
<evidence type="ECO:0000256" key="11">
    <source>
        <dbReference type="SAM" id="Phobius"/>
    </source>
</evidence>
<reference evidence="13" key="1">
    <citation type="journal article" date="2010" name="Genome Biol.">
        <title>Genome sequence of the necrotrophic plant pathogen Pythium ultimum reveals original pathogenicity mechanisms and effector repertoire.</title>
        <authorList>
            <person name="Levesque C.A."/>
            <person name="Brouwer H."/>
            <person name="Cano L."/>
            <person name="Hamilton J.P."/>
            <person name="Holt C."/>
            <person name="Huitema E."/>
            <person name="Raffaele S."/>
            <person name="Robideau G.P."/>
            <person name="Thines M."/>
            <person name="Win J."/>
            <person name="Zerillo M.M."/>
            <person name="Beakes G.W."/>
            <person name="Boore J.L."/>
            <person name="Busam D."/>
            <person name="Dumas B."/>
            <person name="Ferriera S."/>
            <person name="Fuerstenberg S.I."/>
            <person name="Gachon C.M."/>
            <person name="Gaulin E."/>
            <person name="Govers F."/>
            <person name="Grenville-Briggs L."/>
            <person name="Horner N."/>
            <person name="Hostetler J."/>
            <person name="Jiang R.H."/>
            <person name="Johnson J."/>
            <person name="Krajaejun T."/>
            <person name="Lin H."/>
            <person name="Meijer H.J."/>
            <person name="Moore B."/>
            <person name="Morris P."/>
            <person name="Phuntmart V."/>
            <person name="Puiu D."/>
            <person name="Shetty J."/>
            <person name="Stajich J.E."/>
            <person name="Tripathy S."/>
            <person name="Wawra S."/>
            <person name="van West P."/>
            <person name="Whitty B.R."/>
            <person name="Coutinho P.M."/>
            <person name="Henrissat B."/>
            <person name="Martin F."/>
            <person name="Thomas P.D."/>
            <person name="Tyler B.M."/>
            <person name="De Vries R.P."/>
            <person name="Kamoun S."/>
            <person name="Yandell M."/>
            <person name="Tisserat N."/>
            <person name="Buell C.R."/>
        </authorList>
    </citation>
    <scope>NUCLEOTIDE SEQUENCE</scope>
    <source>
        <strain evidence="13">DAOM:BR144</strain>
    </source>
</reference>
<evidence type="ECO:0000256" key="7">
    <source>
        <dbReference type="ARBA" id="ARBA00023128"/>
    </source>
</evidence>
<feature type="transmembrane region" description="Helical" evidence="11">
    <location>
        <begin position="78"/>
        <end position="95"/>
    </location>
</feature>
<keyword evidence="4 9" id="KW-0812">Transmembrane</keyword>
<keyword evidence="3 10" id="KW-0813">Transport</keyword>
<keyword evidence="13" id="KW-1185">Reference proteome</keyword>
<evidence type="ECO:0000313" key="12">
    <source>
        <dbReference type="EnsemblProtists" id="PYU1_T013142"/>
    </source>
</evidence>
<feature type="repeat" description="Solcar" evidence="9">
    <location>
        <begin position="11"/>
        <end position="102"/>
    </location>
</feature>
<dbReference type="GO" id="GO:0031966">
    <property type="term" value="C:mitochondrial membrane"/>
    <property type="evidence" value="ECO:0007669"/>
    <property type="project" value="UniProtKB-SubCell"/>
</dbReference>
<feature type="repeat" description="Solcar" evidence="9">
    <location>
        <begin position="215"/>
        <end position="300"/>
    </location>
</feature>
<dbReference type="VEuPathDB" id="FungiDB:PYU1_G013115"/>
<dbReference type="eggNOG" id="KOG0758">
    <property type="taxonomic scope" value="Eukaryota"/>
</dbReference>
<reference evidence="12" key="3">
    <citation type="submission" date="2015-02" db="UniProtKB">
        <authorList>
            <consortium name="EnsemblProtists"/>
        </authorList>
    </citation>
    <scope>IDENTIFICATION</scope>
    <source>
        <strain evidence="12">DAOM BR144</strain>
    </source>
</reference>
<dbReference type="HOGENOM" id="CLU_015166_16_0_1"/>
<accession>K3X7E3</accession>
<dbReference type="InParanoid" id="K3X7E3"/>
<comment type="similarity">
    <text evidence="2 10">Belongs to the mitochondrial carrier (TC 2.A.29) family.</text>
</comment>
<dbReference type="SUPFAM" id="SSF103506">
    <property type="entry name" value="Mitochondrial carrier"/>
    <property type="match status" value="1"/>
</dbReference>
<proteinExistence type="inferred from homology"/>
<dbReference type="EnsemblProtists" id="PYU1_T013142">
    <property type="protein sequence ID" value="PYU1_T013142"/>
    <property type="gene ID" value="PYU1_G013115"/>
</dbReference>
<evidence type="ECO:0000313" key="13">
    <source>
        <dbReference type="Proteomes" id="UP000019132"/>
    </source>
</evidence>
<sequence length="307" mass="32462">MSTKQAKTQATSGLVSFITGGFGGVCLVAVGHPMDLIKVNIQTMEKPKPGQPPMYTGAMDCARKIVAKDGLTGLYRGMSAPLVGVTPIFAVCFWGNDMGKLIARKVSGTPDTQPLSMGQLMFAGGFSAIPATAVMAPGERIKCLLQIQAQAVARGEPKLYDGMVDCAKKLYKTGGVSSIFRGWEATLLRDVPGSVGYFGGFEAIKRSLTPEGKEASAFRVFVAGGFAGIINWTIAIPADVLKSRIQTAPEGTYRGIAHCYQVLMKEEGAGALFKGMGPALARAFPANAACFLGVEFSKKFLATFGFY</sequence>
<evidence type="ECO:0008006" key="14">
    <source>
        <dbReference type="Google" id="ProtNLM"/>
    </source>
</evidence>
<feature type="repeat" description="Solcar" evidence="9">
    <location>
        <begin position="115"/>
        <end position="207"/>
    </location>
</feature>
<dbReference type="GO" id="GO:1902603">
    <property type="term" value="P:carnitine transmembrane transport"/>
    <property type="evidence" value="ECO:0007669"/>
    <property type="project" value="TreeGrafter"/>
</dbReference>
<evidence type="ECO:0000256" key="3">
    <source>
        <dbReference type="ARBA" id="ARBA00022448"/>
    </source>
</evidence>
<organism evidence="12 13">
    <name type="scientific">Globisporangium ultimum (strain ATCC 200006 / CBS 805.95 / DAOM BR144)</name>
    <name type="common">Pythium ultimum</name>
    <dbReference type="NCBI Taxonomy" id="431595"/>
    <lineage>
        <taxon>Eukaryota</taxon>
        <taxon>Sar</taxon>
        <taxon>Stramenopiles</taxon>
        <taxon>Oomycota</taxon>
        <taxon>Peronosporomycetes</taxon>
        <taxon>Pythiales</taxon>
        <taxon>Pythiaceae</taxon>
        <taxon>Globisporangium</taxon>
    </lineage>
</organism>
<evidence type="ECO:0000256" key="9">
    <source>
        <dbReference type="PROSITE-ProRule" id="PRU00282"/>
    </source>
</evidence>
<dbReference type="GO" id="GO:0006839">
    <property type="term" value="P:mitochondrial transport"/>
    <property type="evidence" value="ECO:0007669"/>
    <property type="project" value="TreeGrafter"/>
</dbReference>
<keyword evidence="5" id="KW-0677">Repeat</keyword>
<dbReference type="PROSITE" id="PS50920">
    <property type="entry name" value="SOLCAR"/>
    <property type="match status" value="3"/>
</dbReference>
<dbReference type="PANTHER" id="PTHR45624">
    <property type="entry name" value="MITOCHONDRIAL BASIC AMINO ACIDS TRANSPORTER-RELATED"/>
    <property type="match status" value="1"/>
</dbReference>
<keyword evidence="8 9" id="KW-0472">Membrane</keyword>
<evidence type="ECO:0000256" key="4">
    <source>
        <dbReference type="ARBA" id="ARBA00022692"/>
    </source>
</evidence>
<evidence type="ECO:0000256" key="2">
    <source>
        <dbReference type="ARBA" id="ARBA00006375"/>
    </source>
</evidence>
<dbReference type="InterPro" id="IPR023395">
    <property type="entry name" value="MCP_dom_sf"/>
</dbReference>
<dbReference type="Proteomes" id="UP000019132">
    <property type="component" value="Unassembled WGS sequence"/>
</dbReference>
<evidence type="ECO:0000256" key="5">
    <source>
        <dbReference type="ARBA" id="ARBA00022737"/>
    </source>
</evidence>
<dbReference type="OMA" id="NWAVGIP"/>
<feature type="transmembrane region" description="Helical" evidence="11">
    <location>
        <begin position="12"/>
        <end position="30"/>
    </location>
</feature>
<keyword evidence="6 11" id="KW-1133">Transmembrane helix</keyword>
<evidence type="ECO:0000256" key="10">
    <source>
        <dbReference type="RuleBase" id="RU000488"/>
    </source>
</evidence>
<dbReference type="AlphaFoldDB" id="K3X7E3"/>
<evidence type="ECO:0000256" key="8">
    <source>
        <dbReference type="ARBA" id="ARBA00023136"/>
    </source>
</evidence>
<comment type="subcellular location">
    <subcellularLocation>
        <location evidence="1">Mitochondrion membrane</location>
        <topology evidence="1">Multi-pass membrane protein</topology>
    </subcellularLocation>
</comment>
<evidence type="ECO:0000256" key="1">
    <source>
        <dbReference type="ARBA" id="ARBA00004225"/>
    </source>
</evidence>
<evidence type="ECO:0000256" key="6">
    <source>
        <dbReference type="ARBA" id="ARBA00022989"/>
    </source>
</evidence>
<dbReference type="InterPro" id="IPR018108">
    <property type="entry name" value="MCP_transmembrane"/>
</dbReference>
<dbReference type="Gene3D" id="1.50.40.10">
    <property type="entry name" value="Mitochondrial carrier domain"/>
    <property type="match status" value="2"/>
</dbReference>
<protein>
    <recommendedName>
        <fullName evidence="14">Mitochondrial carnitine/acylcarnitine carrier protein</fullName>
    </recommendedName>
</protein>
<dbReference type="PANTHER" id="PTHR45624:SF4">
    <property type="entry name" value="CONGESTED-LIKE TRACHEA PROTEIN-RELATED"/>
    <property type="match status" value="1"/>
</dbReference>
<dbReference type="Pfam" id="PF00153">
    <property type="entry name" value="Mito_carr"/>
    <property type="match status" value="3"/>
</dbReference>
<dbReference type="InterPro" id="IPR050567">
    <property type="entry name" value="Mitochondrial_Carrier"/>
</dbReference>
<name>K3X7E3_GLOUD</name>
<keyword evidence="7" id="KW-0496">Mitochondrion</keyword>
<dbReference type="EMBL" id="GL376577">
    <property type="status" value="NOT_ANNOTATED_CDS"/>
    <property type="molecule type" value="Genomic_DNA"/>
</dbReference>